<reference evidence="2" key="1">
    <citation type="submission" date="2022-08" db="EMBL/GenBank/DDBJ databases">
        <title>Complete Genome Sequences of 2 Bosea sp. soil isolates.</title>
        <authorList>
            <person name="Alvarez Arevalo M."/>
            <person name="Sterndorff E.B."/>
            <person name="Faurdal D."/>
            <person name="Joergensen T.S."/>
            <person name="Weber T."/>
        </authorList>
    </citation>
    <scope>NUCLEOTIDE SEQUENCE</scope>
    <source>
        <strain evidence="2">NBC_00436</strain>
    </source>
</reference>
<dbReference type="InterPro" id="IPR041657">
    <property type="entry name" value="HTH_17"/>
</dbReference>
<dbReference type="EMBL" id="CP102774">
    <property type="protein sequence ID" value="UZF88859.1"/>
    <property type="molecule type" value="Genomic_DNA"/>
</dbReference>
<evidence type="ECO:0000259" key="1">
    <source>
        <dbReference type="Pfam" id="PF12728"/>
    </source>
</evidence>
<sequence length="70" mass="7825">MLLAEDARPRLTETDAAERLGIKPSLLRKMRQCGRGPAFFKVGRSVRYDSVDIAAYLGHRRVAPANEVRA</sequence>
<dbReference type="SUPFAM" id="SSF46955">
    <property type="entry name" value="Putative DNA-binding domain"/>
    <property type="match status" value="1"/>
</dbReference>
<feature type="domain" description="Helix-turn-helix" evidence="1">
    <location>
        <begin position="11"/>
        <end position="58"/>
    </location>
</feature>
<gene>
    <name evidence="2" type="ORF">NWE54_08765</name>
</gene>
<dbReference type="AlphaFoldDB" id="A0A9E8CR35"/>
<evidence type="ECO:0000313" key="2">
    <source>
        <dbReference type="EMBL" id="UZF88859.1"/>
    </source>
</evidence>
<protein>
    <submittedName>
        <fullName evidence="2">Helix-turn-helix domain-containing protein</fullName>
    </submittedName>
</protein>
<dbReference type="Pfam" id="PF12728">
    <property type="entry name" value="HTH_17"/>
    <property type="match status" value="1"/>
</dbReference>
<accession>A0A9E8CR35</accession>
<dbReference type="InterPro" id="IPR009061">
    <property type="entry name" value="DNA-bd_dom_put_sf"/>
</dbReference>
<proteinExistence type="predicted"/>
<organism evidence="2">
    <name type="scientific">Bosea sp. NBC_00436</name>
    <dbReference type="NCBI Taxonomy" id="2969620"/>
    <lineage>
        <taxon>Bacteria</taxon>
        <taxon>Pseudomonadati</taxon>
        <taxon>Pseudomonadota</taxon>
        <taxon>Alphaproteobacteria</taxon>
        <taxon>Hyphomicrobiales</taxon>
        <taxon>Boseaceae</taxon>
        <taxon>Bosea</taxon>
    </lineage>
</organism>
<name>A0A9E8CR35_9HYPH</name>